<name>A0A382C6Y9_9ZZZZ</name>
<evidence type="ECO:0000313" key="1">
    <source>
        <dbReference type="EMBL" id="SVB21810.1"/>
    </source>
</evidence>
<dbReference type="NCBIfam" id="TIGR00250">
    <property type="entry name" value="RNAse_H_YqgF"/>
    <property type="match status" value="1"/>
</dbReference>
<evidence type="ECO:0008006" key="2">
    <source>
        <dbReference type="Google" id="ProtNLM"/>
    </source>
</evidence>
<dbReference type="SUPFAM" id="SSF53098">
    <property type="entry name" value="Ribonuclease H-like"/>
    <property type="match status" value="1"/>
</dbReference>
<dbReference type="AlphaFoldDB" id="A0A382C6Y9"/>
<proteinExistence type="predicted"/>
<organism evidence="1">
    <name type="scientific">marine metagenome</name>
    <dbReference type="NCBI Taxonomy" id="408172"/>
    <lineage>
        <taxon>unclassified sequences</taxon>
        <taxon>metagenomes</taxon>
        <taxon>ecological metagenomes</taxon>
    </lineage>
</organism>
<dbReference type="InterPro" id="IPR012337">
    <property type="entry name" value="RNaseH-like_sf"/>
</dbReference>
<reference evidence="1" key="1">
    <citation type="submission" date="2018-05" db="EMBL/GenBank/DDBJ databases">
        <authorList>
            <person name="Lanie J.A."/>
            <person name="Ng W.-L."/>
            <person name="Kazmierczak K.M."/>
            <person name="Andrzejewski T.M."/>
            <person name="Davidsen T.M."/>
            <person name="Wayne K.J."/>
            <person name="Tettelin H."/>
            <person name="Glass J.I."/>
            <person name="Rusch D."/>
            <person name="Podicherti R."/>
            <person name="Tsui H.-C.T."/>
            <person name="Winkler M.E."/>
        </authorList>
    </citation>
    <scope>NUCLEOTIDE SEQUENCE</scope>
</reference>
<dbReference type="PANTHER" id="PTHR33317">
    <property type="entry name" value="POLYNUCLEOTIDYL TRANSFERASE, RIBONUCLEASE H-LIKE SUPERFAMILY PROTEIN"/>
    <property type="match status" value="1"/>
</dbReference>
<protein>
    <recommendedName>
        <fullName evidence="2">YqgF/RNase H-like domain-containing protein</fullName>
    </recommendedName>
</protein>
<dbReference type="Gene3D" id="3.30.420.140">
    <property type="entry name" value="YqgF/RNase H-like domain"/>
    <property type="match status" value="1"/>
</dbReference>
<dbReference type="PANTHER" id="PTHR33317:SF4">
    <property type="entry name" value="POLYNUCLEOTIDYL TRANSFERASE, RIBONUCLEASE H-LIKE SUPERFAMILY PROTEIN"/>
    <property type="match status" value="1"/>
</dbReference>
<dbReference type="EMBL" id="UINC01033089">
    <property type="protein sequence ID" value="SVB21810.1"/>
    <property type="molecule type" value="Genomic_DNA"/>
</dbReference>
<dbReference type="InterPro" id="IPR005227">
    <property type="entry name" value="YqgF"/>
</dbReference>
<gene>
    <name evidence="1" type="ORF">METZ01_LOCUS174664</name>
</gene>
<sequence>MLNETKKEVDLLDLKNIVESNHKIMGLDLGKKRIGVSISTSDISGALPLRTIQYSGINDLVDELSKIIKTHNVKAMVIGLPINMDGS</sequence>
<accession>A0A382C6Y9</accession>
<dbReference type="GO" id="GO:0000967">
    <property type="term" value="P:rRNA 5'-end processing"/>
    <property type="evidence" value="ECO:0007669"/>
    <property type="project" value="TreeGrafter"/>
</dbReference>
<dbReference type="GO" id="GO:0005829">
    <property type="term" value="C:cytosol"/>
    <property type="evidence" value="ECO:0007669"/>
    <property type="project" value="TreeGrafter"/>
</dbReference>
<feature type="non-terminal residue" evidence="1">
    <location>
        <position position="87"/>
    </location>
</feature>
<dbReference type="Pfam" id="PF03652">
    <property type="entry name" value="RuvX"/>
    <property type="match status" value="1"/>
</dbReference>
<dbReference type="InterPro" id="IPR037027">
    <property type="entry name" value="YqgF/RNaseH-like_dom_sf"/>
</dbReference>